<sequence>MKKRVFLALLAAAAVTFVGCSKDDDGPDEGPQTYTITFEGDDWSPLVVANYNGGKAMSVVYEDKAYTWTDQTTQLTSPCPEGWGYPFMVSSYNSKDIEKFNTYELDLYLYNARNEDATTGGGHDGSDNFLIGYGNYDEAHPDYGDSRPIFAFADGVARTIQSCYINSTCYFLSVAAKGNALAPALEEGQDVLIHATGYDAAGKETGTVTMTFASKDKLIKEWTKWDLSSLGKVAKVRFNMTGGPDNGYGFSMPAYYALDDITIEL</sequence>
<accession>B0MZZ5</accession>
<dbReference type="GeneID" id="73803087"/>
<evidence type="ECO:0000313" key="3">
    <source>
        <dbReference type="Proteomes" id="UP000005819"/>
    </source>
</evidence>
<proteinExistence type="predicted"/>
<evidence type="ECO:0000313" key="2">
    <source>
        <dbReference type="EMBL" id="EDS03181.1"/>
    </source>
</evidence>
<dbReference type="InterPro" id="IPR027828">
    <property type="entry name" value="DUF4465"/>
</dbReference>
<dbReference type="Gene3D" id="2.60.120.1350">
    <property type="entry name" value="Protein of unknown function DUF4465"/>
    <property type="match status" value="1"/>
</dbReference>
<comment type="caution">
    <text evidence="2">The sequence shown here is derived from an EMBL/GenBank/DDBJ whole genome shotgun (WGS) entry which is preliminary data.</text>
</comment>
<dbReference type="AlphaFoldDB" id="B0MZZ5"/>
<protein>
    <recommendedName>
        <fullName evidence="4">DUF4465 domain-containing protein</fullName>
    </recommendedName>
</protein>
<evidence type="ECO:0000256" key="1">
    <source>
        <dbReference type="SAM" id="SignalP"/>
    </source>
</evidence>
<reference evidence="2" key="2">
    <citation type="submission" date="2013-09" db="EMBL/GenBank/DDBJ databases">
        <title>Draft genome sequence of Alistipes putredinis (DSM 17216).</title>
        <authorList>
            <person name="Sudarsanam P."/>
            <person name="Ley R."/>
            <person name="Guruge J."/>
            <person name="Turnbaugh P.J."/>
            <person name="Mahowald M."/>
            <person name="Liep D."/>
            <person name="Gordon J."/>
        </authorList>
    </citation>
    <scope>NUCLEOTIDE SEQUENCE</scope>
    <source>
        <strain evidence="2">DSM 17216</strain>
    </source>
</reference>
<dbReference type="PROSITE" id="PS51257">
    <property type="entry name" value="PROKAR_LIPOPROTEIN"/>
    <property type="match status" value="1"/>
</dbReference>
<gene>
    <name evidence="2" type="ORF">ALIPUT_02720</name>
</gene>
<keyword evidence="1" id="KW-0732">Signal</keyword>
<keyword evidence="3" id="KW-1185">Reference proteome</keyword>
<dbReference type="Proteomes" id="UP000005819">
    <property type="component" value="Unassembled WGS sequence"/>
</dbReference>
<dbReference type="eggNOG" id="COG4886">
    <property type="taxonomic scope" value="Bacteria"/>
</dbReference>
<dbReference type="OrthoDB" id="975232at2"/>
<dbReference type="RefSeq" id="WP_004328770.1">
    <property type="nucleotide sequence ID" value="NZ_DS499577.1"/>
</dbReference>
<evidence type="ECO:0008006" key="4">
    <source>
        <dbReference type="Google" id="ProtNLM"/>
    </source>
</evidence>
<organism evidence="2 3">
    <name type="scientific">Alistipes putredinis DSM 17216</name>
    <dbReference type="NCBI Taxonomy" id="445970"/>
    <lineage>
        <taxon>Bacteria</taxon>
        <taxon>Pseudomonadati</taxon>
        <taxon>Bacteroidota</taxon>
        <taxon>Bacteroidia</taxon>
        <taxon>Bacteroidales</taxon>
        <taxon>Rikenellaceae</taxon>
        <taxon>Alistipes</taxon>
    </lineage>
</organism>
<feature type="signal peptide" evidence="1">
    <location>
        <begin position="1"/>
        <end position="22"/>
    </location>
</feature>
<name>B0MZZ5_9BACT</name>
<reference evidence="2" key="1">
    <citation type="submission" date="2007-10" db="EMBL/GenBank/DDBJ databases">
        <authorList>
            <person name="Fulton L."/>
            <person name="Clifton S."/>
            <person name="Fulton B."/>
            <person name="Xu J."/>
            <person name="Minx P."/>
            <person name="Pepin K.H."/>
            <person name="Johnson M."/>
            <person name="Thiruvilangam P."/>
            <person name="Bhonagiri V."/>
            <person name="Nash W.E."/>
            <person name="Mardis E.R."/>
            <person name="Wilson R.K."/>
        </authorList>
    </citation>
    <scope>NUCLEOTIDE SEQUENCE [LARGE SCALE GENOMIC DNA]</scope>
    <source>
        <strain evidence="2">DSM 17216</strain>
    </source>
</reference>
<dbReference type="HOGENOM" id="CLU_1048220_0_0_10"/>
<dbReference type="Pfam" id="PF14717">
    <property type="entry name" value="DUF4465"/>
    <property type="match status" value="1"/>
</dbReference>
<feature type="chain" id="PRO_5002752316" description="DUF4465 domain-containing protein" evidence="1">
    <location>
        <begin position="23"/>
        <end position="265"/>
    </location>
</feature>
<dbReference type="EMBL" id="ABFK02000020">
    <property type="protein sequence ID" value="EDS03181.1"/>
    <property type="molecule type" value="Genomic_DNA"/>
</dbReference>